<dbReference type="GeneID" id="54411547"/>
<dbReference type="OrthoDB" id="3684683at2759"/>
<sequence>MAHLSDLPDELLLRIVDKLGTADLKALTHVTHFHGIAQEGLYRHIRLSNGFQSIPLLLRTLVHHPNLARCVRSLEAPNIANWDFVPADRIINIKMIESLLTPYRTWYPACTGLLLFLLPRLEHFNLPTKLNIGASFGSLYCRPWDIPSIKMVSVPALQSLVSLSIPSEDFGEELSELPKLRILELDCIRYSYKRYSFPIWKTKLVLERLTLRCTPEIFFTCGLTHQFSESSRIIRCFQSFKEFRILFTGPDSATWDMFMPRRSGTLAYVMQNLQPLSSSLEFLNIMPVDNKRHVVLDALTPSSPLNQFTSLKYLSLPHDAIIDVTEQVHIHPLDLLPPRLEKLTIYNPDPYIIEWLDGILKDRNRLPKLREIIFDFRFDPPRIIRAFDVFSKQLFDGLHDVGINLRYRSVESEETRDMGCDKLDYEEYTNDEEFEGMAETSGFEGTQDDE</sequence>
<dbReference type="InterPro" id="IPR001810">
    <property type="entry name" value="F-box_dom"/>
</dbReference>
<evidence type="ECO:0000313" key="2">
    <source>
        <dbReference type="EMBL" id="KAF2134699.1"/>
    </source>
</evidence>
<evidence type="ECO:0000313" key="3">
    <source>
        <dbReference type="Proteomes" id="UP000799771"/>
    </source>
</evidence>
<dbReference type="EMBL" id="ML977497">
    <property type="protein sequence ID" value="KAF2134699.1"/>
    <property type="molecule type" value="Genomic_DNA"/>
</dbReference>
<keyword evidence="3" id="KW-1185">Reference proteome</keyword>
<name>A0A6A6ARY6_9PLEO</name>
<dbReference type="AlphaFoldDB" id="A0A6A6ARY6"/>
<proteinExistence type="predicted"/>
<dbReference type="Proteomes" id="UP000799771">
    <property type="component" value="Unassembled WGS sequence"/>
</dbReference>
<protein>
    <recommendedName>
        <fullName evidence="1">F-box domain-containing protein</fullName>
    </recommendedName>
</protein>
<dbReference type="PROSITE" id="PS50181">
    <property type="entry name" value="FBOX"/>
    <property type="match status" value="1"/>
</dbReference>
<accession>A0A6A6ARY6</accession>
<dbReference type="SUPFAM" id="SSF52047">
    <property type="entry name" value="RNI-like"/>
    <property type="match status" value="1"/>
</dbReference>
<feature type="domain" description="F-box" evidence="1">
    <location>
        <begin position="1"/>
        <end position="45"/>
    </location>
</feature>
<dbReference type="RefSeq" id="XP_033529086.1">
    <property type="nucleotide sequence ID" value="XM_033671115.1"/>
</dbReference>
<reference evidence="2" key="1">
    <citation type="journal article" date="2020" name="Stud. Mycol.">
        <title>101 Dothideomycetes genomes: a test case for predicting lifestyles and emergence of pathogens.</title>
        <authorList>
            <person name="Haridas S."/>
            <person name="Albert R."/>
            <person name="Binder M."/>
            <person name="Bloem J."/>
            <person name="Labutti K."/>
            <person name="Salamov A."/>
            <person name="Andreopoulos B."/>
            <person name="Baker S."/>
            <person name="Barry K."/>
            <person name="Bills G."/>
            <person name="Bluhm B."/>
            <person name="Cannon C."/>
            <person name="Castanera R."/>
            <person name="Culley D."/>
            <person name="Daum C."/>
            <person name="Ezra D."/>
            <person name="Gonzalez J."/>
            <person name="Henrissat B."/>
            <person name="Kuo A."/>
            <person name="Liang C."/>
            <person name="Lipzen A."/>
            <person name="Lutzoni F."/>
            <person name="Magnuson J."/>
            <person name="Mondo S."/>
            <person name="Nolan M."/>
            <person name="Ohm R."/>
            <person name="Pangilinan J."/>
            <person name="Park H.-J."/>
            <person name="Ramirez L."/>
            <person name="Alfaro M."/>
            <person name="Sun H."/>
            <person name="Tritt A."/>
            <person name="Yoshinaga Y."/>
            <person name="Zwiers L.-H."/>
            <person name="Turgeon B."/>
            <person name="Goodwin S."/>
            <person name="Spatafora J."/>
            <person name="Crous P."/>
            <person name="Grigoriev I."/>
        </authorList>
    </citation>
    <scope>NUCLEOTIDE SEQUENCE</scope>
    <source>
        <strain evidence="2">CBS 119687</strain>
    </source>
</reference>
<evidence type="ECO:0000259" key="1">
    <source>
        <dbReference type="PROSITE" id="PS50181"/>
    </source>
</evidence>
<organism evidence="2 3">
    <name type="scientific">Dothidotthia symphoricarpi CBS 119687</name>
    <dbReference type="NCBI Taxonomy" id="1392245"/>
    <lineage>
        <taxon>Eukaryota</taxon>
        <taxon>Fungi</taxon>
        <taxon>Dikarya</taxon>
        <taxon>Ascomycota</taxon>
        <taxon>Pezizomycotina</taxon>
        <taxon>Dothideomycetes</taxon>
        <taxon>Pleosporomycetidae</taxon>
        <taxon>Pleosporales</taxon>
        <taxon>Dothidotthiaceae</taxon>
        <taxon>Dothidotthia</taxon>
    </lineage>
</organism>
<gene>
    <name evidence="2" type="ORF">P153DRAFT_392023</name>
</gene>